<dbReference type="GO" id="GO:0030674">
    <property type="term" value="F:protein-macromolecule adaptor activity"/>
    <property type="evidence" value="ECO:0007669"/>
    <property type="project" value="TreeGrafter"/>
</dbReference>
<dbReference type="GO" id="GO:0030241">
    <property type="term" value="P:skeletal muscle myosin thick filament assembly"/>
    <property type="evidence" value="ECO:0007669"/>
    <property type="project" value="TreeGrafter"/>
</dbReference>
<organism evidence="1">
    <name type="scientific">Bothriechis nigroviridis</name>
    <name type="common">Black-speckled palm pit viper</name>
    <dbReference type="NCBI Taxonomy" id="88079"/>
    <lineage>
        <taxon>Eukaryota</taxon>
        <taxon>Metazoa</taxon>
        <taxon>Chordata</taxon>
        <taxon>Craniata</taxon>
        <taxon>Vertebrata</taxon>
        <taxon>Euteleostomi</taxon>
        <taxon>Lepidosauria</taxon>
        <taxon>Squamata</taxon>
        <taxon>Bifurcata</taxon>
        <taxon>Unidentata</taxon>
        <taxon>Episquamata</taxon>
        <taxon>Toxicofera</taxon>
        <taxon>Serpentes</taxon>
        <taxon>Colubroidea</taxon>
        <taxon>Viperidae</taxon>
        <taxon>Crotalinae</taxon>
        <taxon>Bothriechis</taxon>
    </lineage>
</organism>
<reference evidence="1" key="1">
    <citation type="submission" date="2019-11" db="EMBL/GenBank/DDBJ databases">
        <title>Trait differentiation and modular expression in palm-pitvipers.</title>
        <authorList>
            <person name="Mason A.J."/>
            <person name="Strickland J.L."/>
            <person name="Margres M.J."/>
            <person name="Rokyta D.R."/>
            <person name="Sasa M."/>
            <person name="Parkinson C.L."/>
        </authorList>
    </citation>
    <scope>NUCLEOTIDE SEQUENCE</scope>
</reference>
<evidence type="ECO:0008006" key="2">
    <source>
        <dbReference type="Google" id="ProtNLM"/>
    </source>
</evidence>
<dbReference type="GO" id="GO:0008307">
    <property type="term" value="F:structural constituent of muscle"/>
    <property type="evidence" value="ECO:0007669"/>
    <property type="project" value="TreeGrafter"/>
</dbReference>
<dbReference type="Gene3D" id="2.20.160.10">
    <property type="entry name" value="titin domain like"/>
    <property type="match status" value="1"/>
</dbReference>
<dbReference type="AlphaFoldDB" id="A0A6B2F4R7"/>
<proteinExistence type="predicted"/>
<dbReference type="GO" id="GO:0048769">
    <property type="term" value="P:sarcomerogenesis"/>
    <property type="evidence" value="ECO:0007669"/>
    <property type="project" value="TreeGrafter"/>
</dbReference>
<dbReference type="Pfam" id="PF09470">
    <property type="entry name" value="Telethonin"/>
    <property type="match status" value="1"/>
</dbReference>
<evidence type="ECO:0000313" key="1">
    <source>
        <dbReference type="EMBL" id="NCE58375.1"/>
    </source>
</evidence>
<dbReference type="InterPro" id="IPR015667">
    <property type="entry name" value="Telethonin"/>
</dbReference>
<dbReference type="GO" id="GO:0035995">
    <property type="term" value="P:detection of muscle stretch"/>
    <property type="evidence" value="ECO:0007669"/>
    <property type="project" value="TreeGrafter"/>
</dbReference>
<dbReference type="GO" id="GO:0060048">
    <property type="term" value="P:cardiac muscle contraction"/>
    <property type="evidence" value="ECO:0007669"/>
    <property type="project" value="TreeGrafter"/>
</dbReference>
<protein>
    <recommendedName>
        <fullName evidence="2">Telethonin</fullName>
    </recommendedName>
</protein>
<dbReference type="GO" id="GO:0030018">
    <property type="term" value="C:Z disc"/>
    <property type="evidence" value="ECO:0007669"/>
    <property type="project" value="TreeGrafter"/>
</dbReference>
<dbReference type="GO" id="GO:0030240">
    <property type="term" value="P:skeletal muscle thin filament assembly"/>
    <property type="evidence" value="ECO:0007669"/>
    <property type="project" value="TreeGrafter"/>
</dbReference>
<dbReference type="GO" id="GO:0031432">
    <property type="term" value="F:titin binding"/>
    <property type="evidence" value="ECO:0007669"/>
    <property type="project" value="TreeGrafter"/>
</dbReference>
<dbReference type="GO" id="GO:0003009">
    <property type="term" value="P:skeletal muscle contraction"/>
    <property type="evidence" value="ECO:0007669"/>
    <property type="project" value="TreeGrafter"/>
</dbReference>
<dbReference type="GO" id="GO:0055008">
    <property type="term" value="P:cardiac muscle tissue morphogenesis"/>
    <property type="evidence" value="ECO:0007669"/>
    <property type="project" value="TreeGrafter"/>
</dbReference>
<dbReference type="PANTHER" id="PTHR15143:SF0">
    <property type="entry name" value="TELETHONIN"/>
    <property type="match status" value="1"/>
</dbReference>
<dbReference type="InterPro" id="IPR023111">
    <property type="entry name" value="Titin-like_dom_sf"/>
</dbReference>
<dbReference type="PANTHER" id="PTHR15143">
    <property type="entry name" value="TELETHONIN"/>
    <property type="match status" value="1"/>
</dbReference>
<dbReference type="GO" id="GO:0070080">
    <property type="term" value="F:titin Z domain binding"/>
    <property type="evidence" value="ECO:0007669"/>
    <property type="project" value="TreeGrafter"/>
</dbReference>
<dbReference type="EMBL" id="GIBL01001383">
    <property type="protein sequence ID" value="NCE58375.1"/>
    <property type="molecule type" value="Transcribed_RNA"/>
</dbReference>
<dbReference type="GO" id="GO:0055003">
    <property type="term" value="P:cardiac myofibril assembly"/>
    <property type="evidence" value="ECO:0007669"/>
    <property type="project" value="TreeGrafter"/>
</dbReference>
<name>A0A6B2F4R7_BOTNI</name>
<accession>A0A6B2F4R7</accession>
<sequence length="181" mass="20243">MHGKSVILRSSGTLSAAELACQVSEKDEARKESFNVEWKDLSLTSRAEEGYSHSEVDNQHKETYHQQQEAWAIVQRSPWGILRLGLLGEPLISYHLPYQRALPLPIFTPVKLSTKAERELTPTPSESVESLPVTGVCPDKKPVFEITKELPLVVQPTCPDFKKAGLHRSLSRSISQEAQRG</sequence>